<dbReference type="Proteomes" id="UP000256486">
    <property type="component" value="Unassembled WGS sequence"/>
</dbReference>
<dbReference type="OrthoDB" id="5240629at2"/>
<dbReference type="Gene3D" id="3.10.105.10">
    <property type="entry name" value="Dipeptide-binding Protein, Domain 3"/>
    <property type="match status" value="1"/>
</dbReference>
<gene>
    <name evidence="6" type="ORF">B7R54_13770</name>
</gene>
<accession>A0A3E0VL60</accession>
<dbReference type="GO" id="GO:0015833">
    <property type="term" value="P:peptide transport"/>
    <property type="evidence" value="ECO:0007669"/>
    <property type="project" value="TreeGrafter"/>
</dbReference>
<evidence type="ECO:0000259" key="5">
    <source>
        <dbReference type="Pfam" id="PF00496"/>
    </source>
</evidence>
<dbReference type="GO" id="GO:1904680">
    <property type="term" value="F:peptide transmembrane transporter activity"/>
    <property type="evidence" value="ECO:0007669"/>
    <property type="project" value="TreeGrafter"/>
</dbReference>
<dbReference type="PANTHER" id="PTHR30290:SF10">
    <property type="entry name" value="PERIPLASMIC OLIGOPEPTIDE-BINDING PROTEIN-RELATED"/>
    <property type="match status" value="1"/>
</dbReference>
<evidence type="ECO:0000256" key="2">
    <source>
        <dbReference type="ARBA" id="ARBA00005695"/>
    </source>
</evidence>
<comment type="similarity">
    <text evidence="2">Belongs to the bacterial solute-binding protein 5 family.</text>
</comment>
<comment type="subcellular location">
    <subcellularLocation>
        <location evidence="1">Cell envelope</location>
    </subcellularLocation>
</comment>
<keyword evidence="7" id="KW-1185">Reference proteome</keyword>
<dbReference type="Gene3D" id="3.40.190.10">
    <property type="entry name" value="Periplasmic binding protein-like II"/>
    <property type="match status" value="1"/>
</dbReference>
<evidence type="ECO:0000256" key="1">
    <source>
        <dbReference type="ARBA" id="ARBA00004196"/>
    </source>
</evidence>
<organism evidence="6 7">
    <name type="scientific">Subtercola boreus</name>
    <dbReference type="NCBI Taxonomy" id="120213"/>
    <lineage>
        <taxon>Bacteria</taxon>
        <taxon>Bacillati</taxon>
        <taxon>Actinomycetota</taxon>
        <taxon>Actinomycetes</taxon>
        <taxon>Micrococcales</taxon>
        <taxon>Microbacteriaceae</taxon>
        <taxon>Subtercola</taxon>
    </lineage>
</organism>
<evidence type="ECO:0000313" key="6">
    <source>
        <dbReference type="EMBL" id="RFA10160.1"/>
    </source>
</evidence>
<protein>
    <submittedName>
        <fullName evidence="6">Peptide ABC transporter substrate-binding protein</fullName>
    </submittedName>
</protein>
<name>A0A3E0VL60_9MICO</name>
<dbReference type="GO" id="GO:0042597">
    <property type="term" value="C:periplasmic space"/>
    <property type="evidence" value="ECO:0007669"/>
    <property type="project" value="UniProtKB-ARBA"/>
</dbReference>
<proteinExistence type="inferred from homology"/>
<reference evidence="6 7" key="1">
    <citation type="submission" date="2017-04" db="EMBL/GenBank/DDBJ databases">
        <title>Comparative genome analysis of Subtercola boreus.</title>
        <authorList>
            <person name="Cho Y.-J."/>
            <person name="Cho A."/>
            <person name="Kim O.-S."/>
            <person name="Lee J.-I."/>
        </authorList>
    </citation>
    <scope>NUCLEOTIDE SEQUENCE [LARGE SCALE GENOMIC DNA]</scope>
    <source>
        <strain evidence="6 7">K300</strain>
    </source>
</reference>
<keyword evidence="4" id="KW-0732">Signal</keyword>
<dbReference type="Pfam" id="PF00496">
    <property type="entry name" value="SBP_bac_5"/>
    <property type="match status" value="1"/>
</dbReference>
<dbReference type="CDD" id="cd08492">
    <property type="entry name" value="PBP2_NikA_DppA_OppA_like_15"/>
    <property type="match status" value="1"/>
</dbReference>
<dbReference type="InterPro" id="IPR000914">
    <property type="entry name" value="SBP_5_dom"/>
</dbReference>
<dbReference type="GO" id="GO:0043190">
    <property type="term" value="C:ATP-binding cassette (ABC) transporter complex"/>
    <property type="evidence" value="ECO:0007669"/>
    <property type="project" value="InterPro"/>
</dbReference>
<dbReference type="EMBL" id="NBWZ01000001">
    <property type="protein sequence ID" value="RFA10160.1"/>
    <property type="molecule type" value="Genomic_DNA"/>
</dbReference>
<dbReference type="AlphaFoldDB" id="A0A3E0VL60"/>
<sequence>MGRQLLRAGRFRAVGVLSNRFDAHGREAAARPVGLWTESINPPSALRESSVRRFALPLLAGLAVATLLAGCTSTPAATSSTPVAGGKLVYASGDAEPTCLDPHVGGNYPQALVATQYLESLVSKDTDGEVIPWLATEWKVSDHALSWTFTLKPGVTFTDGTPFDAAAVAANVAHIQNPATGSSTGYLALQKVAKVEALDAQTARFDLSEPDSALLDSLSQPWLAMESPTAIARPQADNCVSPVGTGPFLVTQWNRQQSIILTRNDNYSSPPADAGHTGPAYLDEIDWTFLPDSTSRYAALQTSTVDMIDNVQPDILSQAASNSSVVAIDAPRPGASNRIELNSSKAPFDDAKVREAFIRSADVDSAVKSLFFGTATRSYSALSSVEKDGISEPDLFTYDQAAAATLLDEAGWTGRDADGYRTKDGKTLELAFPVSTNQSIPAEQSLFEQLQATAKQVGFKVDLAPLDLSSWYAALGSNSYDLVSAPYTKVGPDVLRILFDSSGTVPAPSGYFANHSQVKDPALDALLTRATETTDAAEAATLYAQAQKIVLEGFYILPLYDQQNHYLLRSAVHGVRAMPTVSTPTLYDAWVQR</sequence>
<dbReference type="PANTHER" id="PTHR30290">
    <property type="entry name" value="PERIPLASMIC BINDING COMPONENT OF ABC TRANSPORTER"/>
    <property type="match status" value="1"/>
</dbReference>
<dbReference type="InterPro" id="IPR030678">
    <property type="entry name" value="Peptide/Ni-bd"/>
</dbReference>
<feature type="domain" description="Solute-binding protein family 5" evidence="5">
    <location>
        <begin position="129"/>
        <end position="493"/>
    </location>
</feature>
<dbReference type="PIRSF" id="PIRSF002741">
    <property type="entry name" value="MppA"/>
    <property type="match status" value="1"/>
</dbReference>
<dbReference type="InterPro" id="IPR039424">
    <property type="entry name" value="SBP_5"/>
</dbReference>
<dbReference type="GO" id="GO:0030313">
    <property type="term" value="C:cell envelope"/>
    <property type="evidence" value="ECO:0007669"/>
    <property type="project" value="UniProtKB-SubCell"/>
</dbReference>
<dbReference type="SUPFAM" id="SSF53850">
    <property type="entry name" value="Periplasmic binding protein-like II"/>
    <property type="match status" value="1"/>
</dbReference>
<evidence type="ECO:0000313" key="7">
    <source>
        <dbReference type="Proteomes" id="UP000256486"/>
    </source>
</evidence>
<keyword evidence="3" id="KW-0813">Transport</keyword>
<evidence type="ECO:0000256" key="3">
    <source>
        <dbReference type="ARBA" id="ARBA00022448"/>
    </source>
</evidence>
<comment type="caution">
    <text evidence="6">The sequence shown here is derived from an EMBL/GenBank/DDBJ whole genome shotgun (WGS) entry which is preliminary data.</text>
</comment>
<evidence type="ECO:0000256" key="4">
    <source>
        <dbReference type="ARBA" id="ARBA00022729"/>
    </source>
</evidence>